<feature type="transmembrane region" description="Helical" evidence="1">
    <location>
        <begin position="193"/>
        <end position="212"/>
    </location>
</feature>
<keyword evidence="1" id="KW-0812">Transmembrane</keyword>
<dbReference type="AlphaFoldDB" id="W1Q4W6"/>
<feature type="transmembrane region" description="Helical" evidence="1">
    <location>
        <begin position="224"/>
        <end position="245"/>
    </location>
</feature>
<comment type="caution">
    <text evidence="2">The sequence shown here is derived from an EMBL/GenBank/DDBJ whole genome shotgun (WGS) entry which is preliminary data.</text>
</comment>
<dbReference type="Pfam" id="PF05857">
    <property type="entry name" value="TraX"/>
    <property type="match status" value="1"/>
</dbReference>
<dbReference type="RefSeq" id="WP_023392285.1">
    <property type="nucleotide sequence ID" value="NZ_KI535341.1"/>
</dbReference>
<evidence type="ECO:0008006" key="4">
    <source>
        <dbReference type="Google" id="ProtNLM"/>
    </source>
</evidence>
<dbReference type="Proteomes" id="UP000019050">
    <property type="component" value="Unassembled WGS sequence"/>
</dbReference>
<dbReference type="InterPro" id="IPR008875">
    <property type="entry name" value="TraX"/>
</dbReference>
<feature type="transmembrane region" description="Helical" evidence="1">
    <location>
        <begin position="165"/>
        <end position="181"/>
    </location>
</feature>
<organism evidence="2 3">
    <name type="scientific">Abiotrophia defectiva ATCC 49176</name>
    <dbReference type="NCBI Taxonomy" id="592010"/>
    <lineage>
        <taxon>Bacteria</taxon>
        <taxon>Bacillati</taxon>
        <taxon>Bacillota</taxon>
        <taxon>Bacilli</taxon>
        <taxon>Lactobacillales</taxon>
        <taxon>Aerococcaceae</taxon>
        <taxon>Abiotrophia</taxon>
    </lineage>
</organism>
<reference evidence="2" key="1">
    <citation type="submission" date="2013-06" db="EMBL/GenBank/DDBJ databases">
        <authorList>
            <person name="Weinstock G."/>
            <person name="Sodergren E."/>
            <person name="Clifton S."/>
            <person name="Fulton L."/>
            <person name="Fulton B."/>
            <person name="Courtney L."/>
            <person name="Fronick C."/>
            <person name="Harrison M."/>
            <person name="Strong C."/>
            <person name="Farmer C."/>
            <person name="Delahaunty K."/>
            <person name="Markovic C."/>
            <person name="Hall O."/>
            <person name="Minx P."/>
            <person name="Tomlinson C."/>
            <person name="Mitreva M."/>
            <person name="Nelson J."/>
            <person name="Hou S."/>
            <person name="Wollam A."/>
            <person name="Pepin K.H."/>
            <person name="Johnson M."/>
            <person name="Bhonagiri V."/>
            <person name="Nash W.E."/>
            <person name="Warren W."/>
            <person name="Chinwalla A."/>
            <person name="Mardis E.R."/>
            <person name="Wilson R.K."/>
        </authorList>
    </citation>
    <scope>NUCLEOTIDE SEQUENCE [LARGE SCALE GENOMIC DNA]</scope>
    <source>
        <strain evidence="2">ATCC 49176</strain>
    </source>
</reference>
<feature type="transmembrane region" description="Helical" evidence="1">
    <location>
        <begin position="125"/>
        <end position="153"/>
    </location>
</feature>
<accession>W1Q4W6</accession>
<gene>
    <name evidence="2" type="ORF">GCWU000182_001661</name>
</gene>
<dbReference type="eggNOG" id="ENOG502ZEW4">
    <property type="taxonomic scope" value="Bacteria"/>
</dbReference>
<keyword evidence="1" id="KW-1133">Transmembrane helix</keyword>
<proteinExistence type="predicted"/>
<dbReference type="GeneID" id="84817297"/>
<feature type="transmembrane region" description="Helical" evidence="1">
    <location>
        <begin position="94"/>
        <end position="113"/>
    </location>
</feature>
<dbReference type="HOGENOM" id="CLU_074054_2_0_9"/>
<keyword evidence="3" id="KW-1185">Reference proteome</keyword>
<evidence type="ECO:0000256" key="1">
    <source>
        <dbReference type="SAM" id="Phobius"/>
    </source>
</evidence>
<name>W1Q4W6_ABIDE</name>
<protein>
    <recommendedName>
        <fullName evidence="4">Protein TraX</fullName>
    </recommendedName>
</protein>
<keyword evidence="1" id="KW-0472">Membrane</keyword>
<sequence>MKKLNANQIKYLLAALMVLDHLPHVPGLVPPVWEAIFHAVTRCVAAGFAYLAVEGFLHTRNLRRYQVRLWGAAATMAAGNWLLNSLLAERGVHISNNIFLTLALGVSVLALAFPRQSLTTQAKRLRWAGAGLLFLVGLLLTEGGMVVLPFILITYCCRQRQGLRNLLYLGLALILFTLSYSTYDSWQETLTMLLYNSDWLFISVLPILALYNGQRGKQSAFHRYFFYVFYPLHLWLLALVAAGLAK</sequence>
<evidence type="ECO:0000313" key="3">
    <source>
        <dbReference type="Proteomes" id="UP000019050"/>
    </source>
</evidence>
<evidence type="ECO:0000313" key="2">
    <source>
        <dbReference type="EMBL" id="ESK64929.1"/>
    </source>
</evidence>
<dbReference type="EMBL" id="ACIN03000015">
    <property type="protein sequence ID" value="ESK64929.1"/>
    <property type="molecule type" value="Genomic_DNA"/>
</dbReference>
<dbReference type="STRING" id="592010.GCWU000182_001661"/>
<dbReference type="OrthoDB" id="9781069at2"/>